<feature type="compositionally biased region" description="Low complexity" evidence="1">
    <location>
        <begin position="86"/>
        <end position="98"/>
    </location>
</feature>
<dbReference type="EMBL" id="BRXZ01000164">
    <property type="protein sequence ID" value="GMI06524.1"/>
    <property type="molecule type" value="Genomic_DNA"/>
</dbReference>
<feature type="compositionally biased region" description="Polar residues" evidence="1">
    <location>
        <begin position="99"/>
        <end position="112"/>
    </location>
</feature>
<keyword evidence="3" id="KW-1185">Reference proteome</keyword>
<dbReference type="Proteomes" id="UP001165082">
    <property type="component" value="Unassembled WGS sequence"/>
</dbReference>
<proteinExistence type="predicted"/>
<reference evidence="2" key="1">
    <citation type="submission" date="2022-07" db="EMBL/GenBank/DDBJ databases">
        <title>Genome analysis of Parmales, a sister group of diatoms, reveals the evolutionary specialization of diatoms from phago-mixotrophs to photoautotrophs.</title>
        <authorList>
            <person name="Ban H."/>
            <person name="Sato S."/>
            <person name="Yoshikawa S."/>
            <person name="Kazumasa Y."/>
            <person name="Nakamura Y."/>
            <person name="Ichinomiya M."/>
            <person name="Saitoh K."/>
            <person name="Sato N."/>
            <person name="Blanc-Mathieu R."/>
            <person name="Endo H."/>
            <person name="Kuwata A."/>
            <person name="Ogata H."/>
        </authorList>
    </citation>
    <scope>NUCLEOTIDE SEQUENCE</scope>
</reference>
<feature type="compositionally biased region" description="Low complexity" evidence="1">
    <location>
        <begin position="142"/>
        <end position="160"/>
    </location>
</feature>
<name>A0A9W7CKZ1_9STRA</name>
<comment type="caution">
    <text evidence="2">The sequence shown here is derived from an EMBL/GenBank/DDBJ whole genome shotgun (WGS) entry which is preliminary data.</text>
</comment>
<evidence type="ECO:0000256" key="1">
    <source>
        <dbReference type="SAM" id="MobiDB-lite"/>
    </source>
</evidence>
<sequence length="280" mass="30822">MSLKWVSLTSQKDLGKASSVQREVDDALRKFNSAMKSKDHELVASLRSEFEARIDVLEDFFALYDDDNRAVLFEKQRGRLRHAIQSVPSSSPSARPSPTKASQSIKSTTTLQPVHMTPQVRTPATGMIESPSAKGKSVTLGSVSKIKSSKKASTPKSVSPRKNTRSPAPLYSWETAAVESASPVSRSPLQTPHGTYIPSLDSGFYELRGATPSSNKFIDFQLVMTAAEYAELLSRRRMQLAGKRHTARFKTRKVEETPFLNASTPYVDPNVVQGGLYRSG</sequence>
<organism evidence="2 3">
    <name type="scientific">Triparma retinervis</name>
    <dbReference type="NCBI Taxonomy" id="2557542"/>
    <lineage>
        <taxon>Eukaryota</taxon>
        <taxon>Sar</taxon>
        <taxon>Stramenopiles</taxon>
        <taxon>Ochrophyta</taxon>
        <taxon>Bolidophyceae</taxon>
        <taxon>Parmales</taxon>
        <taxon>Triparmaceae</taxon>
        <taxon>Triparma</taxon>
    </lineage>
</organism>
<evidence type="ECO:0000313" key="3">
    <source>
        <dbReference type="Proteomes" id="UP001165082"/>
    </source>
</evidence>
<accession>A0A9W7CKZ1</accession>
<evidence type="ECO:0000313" key="2">
    <source>
        <dbReference type="EMBL" id="GMI06524.1"/>
    </source>
</evidence>
<feature type="region of interest" description="Disordered" evidence="1">
    <location>
        <begin position="83"/>
        <end position="168"/>
    </location>
</feature>
<dbReference type="OrthoDB" id="193250at2759"/>
<protein>
    <submittedName>
        <fullName evidence="2">Uncharacterized protein</fullName>
    </submittedName>
</protein>
<dbReference type="AlphaFoldDB" id="A0A9W7CKZ1"/>
<gene>
    <name evidence="2" type="ORF">TrRE_jg2897</name>
</gene>